<evidence type="ECO:0000313" key="1">
    <source>
        <dbReference type="EMBL" id="EWS71098.1"/>
    </source>
</evidence>
<dbReference type="RefSeq" id="XP_012656365.1">
    <property type="nucleotide sequence ID" value="XM_012800911.1"/>
</dbReference>
<organism evidence="1 2">
    <name type="scientific">Tetrahymena thermophila (strain SB210)</name>
    <dbReference type="NCBI Taxonomy" id="312017"/>
    <lineage>
        <taxon>Eukaryota</taxon>
        <taxon>Sar</taxon>
        <taxon>Alveolata</taxon>
        <taxon>Ciliophora</taxon>
        <taxon>Intramacronucleata</taxon>
        <taxon>Oligohymenophorea</taxon>
        <taxon>Hymenostomatida</taxon>
        <taxon>Tetrahymenina</taxon>
        <taxon>Tetrahymenidae</taxon>
        <taxon>Tetrahymena</taxon>
    </lineage>
</organism>
<dbReference type="EMBL" id="GG662246">
    <property type="protein sequence ID" value="EWS71098.1"/>
    <property type="molecule type" value="Genomic_DNA"/>
</dbReference>
<accession>W7X3U9</accession>
<dbReference type="Proteomes" id="UP000009168">
    <property type="component" value="Unassembled WGS sequence"/>
</dbReference>
<gene>
    <name evidence="1" type="ORF">TTHERM_001402800</name>
</gene>
<keyword evidence="2" id="KW-1185">Reference proteome</keyword>
<sequence length="192" mass="23359">MLINKILQYVIFLFKKYKNILPQICRSTILYIDQKQYFLDYQLQLFNFFCCNQSLIHVYLAQNYIYLKRQNLMQLINEVIIQQKPFYFKKVIIKFTSTSKRKKQCRRKQHIFLIQKIDSEQFTYTDLQISLRENQITDQRILPMSFALAQCKNLQYLILDLFQFICIQYLNIQHIKSTFLGLIYQSIYLLIG</sequence>
<reference evidence="2" key="1">
    <citation type="journal article" date="2006" name="PLoS Biol.">
        <title>Macronuclear genome sequence of the ciliate Tetrahymena thermophila, a model eukaryote.</title>
        <authorList>
            <person name="Eisen J.A."/>
            <person name="Coyne R.S."/>
            <person name="Wu M."/>
            <person name="Wu D."/>
            <person name="Thiagarajan M."/>
            <person name="Wortman J.R."/>
            <person name="Badger J.H."/>
            <person name="Ren Q."/>
            <person name="Amedeo P."/>
            <person name="Jones K.M."/>
            <person name="Tallon L.J."/>
            <person name="Delcher A.L."/>
            <person name="Salzberg S.L."/>
            <person name="Silva J.C."/>
            <person name="Haas B.J."/>
            <person name="Majoros W.H."/>
            <person name="Farzad M."/>
            <person name="Carlton J.M."/>
            <person name="Smith R.K. Jr."/>
            <person name="Garg J."/>
            <person name="Pearlman R.E."/>
            <person name="Karrer K.M."/>
            <person name="Sun L."/>
            <person name="Manning G."/>
            <person name="Elde N.C."/>
            <person name="Turkewitz A.P."/>
            <person name="Asai D.J."/>
            <person name="Wilkes D.E."/>
            <person name="Wang Y."/>
            <person name="Cai H."/>
            <person name="Collins K."/>
            <person name="Stewart B.A."/>
            <person name="Lee S.R."/>
            <person name="Wilamowska K."/>
            <person name="Weinberg Z."/>
            <person name="Ruzzo W.L."/>
            <person name="Wloga D."/>
            <person name="Gaertig J."/>
            <person name="Frankel J."/>
            <person name="Tsao C.-C."/>
            <person name="Gorovsky M.A."/>
            <person name="Keeling P.J."/>
            <person name="Waller R.F."/>
            <person name="Patron N.J."/>
            <person name="Cherry J.M."/>
            <person name="Stover N.A."/>
            <person name="Krieger C.J."/>
            <person name="del Toro C."/>
            <person name="Ryder H.F."/>
            <person name="Williamson S.C."/>
            <person name="Barbeau R.A."/>
            <person name="Hamilton E.P."/>
            <person name="Orias E."/>
        </authorList>
    </citation>
    <scope>NUCLEOTIDE SEQUENCE [LARGE SCALE GENOMIC DNA]</scope>
    <source>
        <strain evidence="2">SB210</strain>
    </source>
</reference>
<dbReference type="InParanoid" id="W7X3U9"/>
<dbReference type="GeneID" id="24442303"/>
<proteinExistence type="predicted"/>
<dbReference type="AlphaFoldDB" id="W7X3U9"/>
<name>W7X3U9_TETTS</name>
<evidence type="ECO:0000313" key="2">
    <source>
        <dbReference type="Proteomes" id="UP000009168"/>
    </source>
</evidence>
<dbReference type="KEGG" id="tet:TTHERM_001402800"/>
<protein>
    <submittedName>
        <fullName evidence="1">Uncharacterized protein</fullName>
    </submittedName>
</protein>